<dbReference type="SMART" id="SM00355">
    <property type="entry name" value="ZnF_C2H2"/>
    <property type="match status" value="2"/>
</dbReference>
<dbReference type="GO" id="GO:0008270">
    <property type="term" value="F:zinc ion binding"/>
    <property type="evidence" value="ECO:0007669"/>
    <property type="project" value="UniProtKB-KW"/>
</dbReference>
<name>A0ABD1R2E9_9LAMI</name>
<feature type="compositionally biased region" description="Basic residues" evidence="5">
    <location>
        <begin position="461"/>
        <end position="473"/>
    </location>
</feature>
<dbReference type="SMART" id="SM00271">
    <property type="entry name" value="DnaJ"/>
    <property type="match status" value="1"/>
</dbReference>
<evidence type="ECO:0000256" key="1">
    <source>
        <dbReference type="ARBA" id="ARBA00022723"/>
    </source>
</evidence>
<feature type="compositionally biased region" description="Basic and acidic residues" evidence="5">
    <location>
        <begin position="474"/>
        <end position="485"/>
    </location>
</feature>
<feature type="compositionally biased region" description="Basic and acidic residues" evidence="5">
    <location>
        <begin position="431"/>
        <end position="444"/>
    </location>
</feature>
<feature type="compositionally biased region" description="Basic residues" evidence="5">
    <location>
        <begin position="552"/>
        <end position="561"/>
    </location>
</feature>
<dbReference type="Gene3D" id="3.30.160.60">
    <property type="entry name" value="Classic Zinc Finger"/>
    <property type="match status" value="1"/>
</dbReference>
<dbReference type="InterPro" id="IPR013087">
    <property type="entry name" value="Znf_C2H2_type"/>
</dbReference>
<feature type="domain" description="J" evidence="6">
    <location>
        <begin position="8"/>
        <end position="77"/>
    </location>
</feature>
<evidence type="ECO:0000256" key="3">
    <source>
        <dbReference type="ARBA" id="ARBA00022833"/>
    </source>
</evidence>
<evidence type="ECO:0000313" key="9">
    <source>
        <dbReference type="Proteomes" id="UP001604277"/>
    </source>
</evidence>
<dbReference type="PANTHER" id="PTHR45495:SF1">
    <property type="entry name" value="DNAJ PROTEIN JJJ1 HOMOLOG"/>
    <property type="match status" value="1"/>
</dbReference>
<dbReference type="PROSITE" id="PS00028">
    <property type="entry name" value="ZINC_FINGER_C2H2_1"/>
    <property type="match status" value="2"/>
</dbReference>
<dbReference type="InterPro" id="IPR018253">
    <property type="entry name" value="DnaJ_domain_CS"/>
</dbReference>
<evidence type="ECO:0000259" key="7">
    <source>
        <dbReference type="PROSITE" id="PS50157"/>
    </source>
</evidence>
<dbReference type="InterPro" id="IPR022755">
    <property type="entry name" value="Znf_C2H2_jaz"/>
</dbReference>
<dbReference type="SUPFAM" id="SSF46565">
    <property type="entry name" value="Chaperone J-domain"/>
    <property type="match status" value="1"/>
</dbReference>
<dbReference type="Pfam" id="PF00226">
    <property type="entry name" value="DnaJ"/>
    <property type="match status" value="1"/>
</dbReference>
<keyword evidence="2 4" id="KW-0863">Zinc-finger</keyword>
<feature type="region of interest" description="Disordered" evidence="5">
    <location>
        <begin position="233"/>
        <end position="288"/>
    </location>
</feature>
<evidence type="ECO:0000256" key="5">
    <source>
        <dbReference type="SAM" id="MobiDB-lite"/>
    </source>
</evidence>
<reference evidence="9" key="1">
    <citation type="submission" date="2024-07" db="EMBL/GenBank/DDBJ databases">
        <title>Two chromosome-level genome assemblies of Korean endemic species Abeliophyllum distichum and Forsythia ovata (Oleaceae).</title>
        <authorList>
            <person name="Jang H."/>
        </authorList>
    </citation>
    <scope>NUCLEOTIDE SEQUENCE [LARGE SCALE GENOMIC DNA]</scope>
</reference>
<feature type="compositionally biased region" description="Acidic residues" evidence="5">
    <location>
        <begin position="331"/>
        <end position="351"/>
    </location>
</feature>
<keyword evidence="9" id="KW-1185">Reference proteome</keyword>
<evidence type="ECO:0000256" key="2">
    <source>
        <dbReference type="ARBA" id="ARBA00022771"/>
    </source>
</evidence>
<keyword evidence="8" id="KW-0346">Stress response</keyword>
<dbReference type="AlphaFoldDB" id="A0ABD1R2E9"/>
<feature type="compositionally biased region" description="Acidic residues" evidence="5">
    <location>
        <begin position="376"/>
        <end position="391"/>
    </location>
</feature>
<feature type="region of interest" description="Disordered" evidence="5">
    <location>
        <begin position="423"/>
        <end position="571"/>
    </location>
</feature>
<protein>
    <submittedName>
        <fullName evidence="8">DNAJ heat shock N-terminal domain-containing protein</fullName>
    </submittedName>
</protein>
<evidence type="ECO:0000256" key="4">
    <source>
        <dbReference type="PROSITE-ProRule" id="PRU00042"/>
    </source>
</evidence>
<sequence length="598" mass="68352">MASSEKRCLYEVLGLSRDCTADEIRSAYKKLALQRHPDKLVQSGVPEAEATASFQELVNAYEVLSDSRERAWYDSHRSEILFSSNSSSKSSGPVPDIFSFFSNSVYSGYSDSGRGFYKVYGEIFEKIYATELNFAKKLGLPLPKEAPIMGNLESPYAQVTAFYNYWLGFATSMDFCWVDQYDVMAGPNRKSRRVMEDENKKLRKKAKREYNDTVRGLAEFVKKRDKRVIDMQAKRNEEMERKKEEERQRKKELERQKAERVRNYEEPEWTKAEEVESEESEDAVEEDAKKKELYCVACGKKFKSDKQWKNHEQSKKHKEKVAELREALGEEDREFEETEGNERKDEEEEEGYLSADDGVNDLRNQFEDSVGIQGQESDDENAESNEEDGIVDIDNGSVSMRVSAELESDDDEVSLLEAMLSGHKTRKKVDARHQPKAPEKKIQVEVDVDEMDFMEYNNTKGPRRNKGGRRRRGRTQEEETIRGDVTEANGETEEQNGCEDDSHIEESTSHPLQESVTEGKGEDASERGHKLPKQAVNKKNTSKKSDASKSKVAPKGRKQKAPAKESGNVCEKCGEDFESRNKLHKHIGETGHASLKFG</sequence>
<keyword evidence="1" id="KW-0479">Metal-binding</keyword>
<dbReference type="SMART" id="SM00451">
    <property type="entry name" value="ZnF_U1"/>
    <property type="match status" value="1"/>
</dbReference>
<feature type="compositionally biased region" description="Basic and acidic residues" evidence="5">
    <location>
        <begin position="320"/>
        <end position="330"/>
    </location>
</feature>
<dbReference type="SUPFAM" id="SSF57667">
    <property type="entry name" value="beta-beta-alpha zinc fingers"/>
    <property type="match status" value="1"/>
</dbReference>
<dbReference type="InterPro" id="IPR036869">
    <property type="entry name" value="J_dom_sf"/>
</dbReference>
<dbReference type="Pfam" id="PF12171">
    <property type="entry name" value="zf-C2H2_jaz"/>
    <property type="match status" value="1"/>
</dbReference>
<dbReference type="InterPro" id="IPR044648">
    <property type="entry name" value="JJJ1_plant"/>
</dbReference>
<proteinExistence type="predicted"/>
<feature type="compositionally biased region" description="Acidic residues" evidence="5">
    <location>
        <begin position="490"/>
        <end position="499"/>
    </location>
</feature>
<feature type="compositionally biased region" description="Acidic residues" evidence="5">
    <location>
        <begin position="275"/>
        <end position="285"/>
    </location>
</feature>
<dbReference type="Pfam" id="PF21884">
    <property type="entry name" value="ZUO1-like_ZHD"/>
    <property type="match status" value="1"/>
</dbReference>
<comment type="caution">
    <text evidence="8">The sequence shown here is derived from an EMBL/GenBank/DDBJ whole genome shotgun (WGS) entry which is preliminary data.</text>
</comment>
<dbReference type="InterPro" id="IPR003604">
    <property type="entry name" value="Matrin/U1-like-C_Znf_C2H2"/>
</dbReference>
<dbReference type="PANTHER" id="PTHR45495">
    <property type="entry name" value="DNAJ PROTEIN JJJ1 HOMOLOG"/>
    <property type="match status" value="1"/>
</dbReference>
<accession>A0ABD1R2E9</accession>
<gene>
    <name evidence="8" type="ORF">Fot_43755</name>
</gene>
<feature type="domain" description="C2H2-type" evidence="7">
    <location>
        <begin position="568"/>
        <end position="597"/>
    </location>
</feature>
<feature type="region of interest" description="Disordered" evidence="5">
    <location>
        <begin position="304"/>
        <end position="396"/>
    </location>
</feature>
<dbReference type="CDD" id="cd06257">
    <property type="entry name" value="DnaJ"/>
    <property type="match status" value="1"/>
</dbReference>
<dbReference type="Gene3D" id="1.10.287.110">
    <property type="entry name" value="DnaJ domain"/>
    <property type="match status" value="1"/>
</dbReference>
<dbReference type="EMBL" id="JBFOLJ010000013">
    <property type="protein sequence ID" value="KAL2482311.1"/>
    <property type="molecule type" value="Genomic_DNA"/>
</dbReference>
<dbReference type="PROSITE" id="PS50076">
    <property type="entry name" value="DNAJ_2"/>
    <property type="match status" value="1"/>
</dbReference>
<feature type="compositionally biased region" description="Basic and acidic residues" evidence="5">
    <location>
        <begin position="517"/>
        <end position="529"/>
    </location>
</feature>
<organism evidence="8 9">
    <name type="scientific">Forsythia ovata</name>
    <dbReference type="NCBI Taxonomy" id="205694"/>
    <lineage>
        <taxon>Eukaryota</taxon>
        <taxon>Viridiplantae</taxon>
        <taxon>Streptophyta</taxon>
        <taxon>Embryophyta</taxon>
        <taxon>Tracheophyta</taxon>
        <taxon>Spermatophyta</taxon>
        <taxon>Magnoliopsida</taxon>
        <taxon>eudicotyledons</taxon>
        <taxon>Gunneridae</taxon>
        <taxon>Pentapetalae</taxon>
        <taxon>asterids</taxon>
        <taxon>lamiids</taxon>
        <taxon>Lamiales</taxon>
        <taxon>Oleaceae</taxon>
        <taxon>Forsythieae</taxon>
        <taxon>Forsythia</taxon>
    </lineage>
</organism>
<evidence type="ECO:0000259" key="6">
    <source>
        <dbReference type="PROSITE" id="PS50076"/>
    </source>
</evidence>
<dbReference type="PROSITE" id="PS00636">
    <property type="entry name" value="DNAJ_1"/>
    <property type="match status" value="1"/>
</dbReference>
<dbReference type="PRINTS" id="PR00625">
    <property type="entry name" value="JDOMAIN"/>
</dbReference>
<dbReference type="InterPro" id="IPR001623">
    <property type="entry name" value="DnaJ_domain"/>
</dbReference>
<dbReference type="InterPro" id="IPR036236">
    <property type="entry name" value="Znf_C2H2_sf"/>
</dbReference>
<dbReference type="Proteomes" id="UP001604277">
    <property type="component" value="Unassembled WGS sequence"/>
</dbReference>
<evidence type="ECO:0000313" key="8">
    <source>
        <dbReference type="EMBL" id="KAL2482311.1"/>
    </source>
</evidence>
<feature type="compositionally biased region" description="Basic and acidic residues" evidence="5">
    <location>
        <begin position="304"/>
        <end position="313"/>
    </location>
</feature>
<keyword evidence="3" id="KW-0862">Zinc</keyword>
<dbReference type="InterPro" id="IPR054076">
    <property type="entry name" value="ZUO1-like_ZHD"/>
</dbReference>
<feature type="compositionally biased region" description="Basic and acidic residues" evidence="5">
    <location>
        <begin position="233"/>
        <end position="274"/>
    </location>
</feature>
<dbReference type="PROSITE" id="PS50157">
    <property type="entry name" value="ZINC_FINGER_C2H2_2"/>
    <property type="match status" value="1"/>
</dbReference>